<gene>
    <name evidence="2" type="ORF">ABB37_02981</name>
</gene>
<accession>A0A0N0VGH1</accession>
<feature type="region of interest" description="Disordered" evidence="1">
    <location>
        <begin position="681"/>
        <end position="702"/>
    </location>
</feature>
<sequence>MQRKMHRSDLRINTVPVSGLQYSTSPSLPTAVKAVSFGRDNSAAQNSSFPLSSPNPSGCLDPLPRSTLDLYDKFYNSLPGTEPAHHRSSSQNKNNSEGGGTPQTTWSASLTLPEELSGIGPSARRLLQLDEAQRKVETALQQHISPAKYNGEGVDTESIPCGGRLPPPAAAADGSSTWTPSFTAQHVSRTQFLPATARTMPIPSGKMKSTSSSSHARGAKTVHPTTTTTTAGALPTAGNATLTSAQLSLKHKTLPATPTPLDVRPPLLSSTITNGGLGGTASNMTRASEAAAPSLVTQLQSYIQRELIRSSCGGGGTSPPSAMDQLCPYREAFRALCSAFPAYASLLADIQSAYDNVIQAQAELLTDAYGTMTVRDVERSVNRELVTTLNSQVTDLQAELKKMHAALETRVLAEEQERQKSSHRRPLSAQLSDIIELRRELGVAHQRIHDLERSSQGDLEKIVVLIGAVRECDGRLKEYERIVAGVTGQVSELDEFKRIAGEAQAELQLFRKKYADYVSVTDFQLMKDYLAAELEAAQLQTRRWRRTAAVRGTQLDVMQRRLTTMEEERASFVKAAEEVEEGATASPALTFRALLTPRPSWKKLHADLPELAEYVADIGQLTTANDQSDEVAMAAGAGEAAATLAAPLMGARSLPPVTGPRETSLQVEYLVERVRTLEAQLQAQQQRRHPSQQPQPPSKQTAVQIIEEAGSQLRAGSMLSNSIPLMAPDSEGRDRNSASVRPTASAASTTAARSETNTSARRTSRRALRRFSEGFQASAMGAHGGGFIPVLAPPLELPLVGLGYGPEVPVYLRASGIVPRRPVPSSTIVSLVYHFFLDILPPYMDQQDQLRRRDDDAVEGSGGGSGSGDRIATCLYEYLQSEMATREDLKDYDNAAHLMMNLIRDGEGREWFGDALHVLLWTVHGVLPPRIAVDAAVVVAQVKRDVRALNKDLQSSRLRRQALSECLQPVLELKSPSELAELRAALGGETTFSVDTLCSDGHSFMEVLFVQECRASAELYVMFLSALSARATSMGSRATSASTRAVGSARSTAASSSPPPLPLQAGDRVVTLADVAAAILEVEPLTPEVVVRELSVNAATASAKQDLVEGPPSPTASTTASAADGNGPNRPASALEKDSIVVRLSDIVRAIGAAPLIRRTKQNTPENCVL</sequence>
<evidence type="ECO:0000313" key="3">
    <source>
        <dbReference type="Proteomes" id="UP000037923"/>
    </source>
</evidence>
<feature type="region of interest" description="Disordered" evidence="1">
    <location>
        <begin position="1101"/>
        <end position="1134"/>
    </location>
</feature>
<protein>
    <submittedName>
        <fullName evidence="2">Uncharacterized protein</fullName>
    </submittedName>
</protein>
<feature type="region of interest" description="Disordered" evidence="1">
    <location>
        <begin position="1037"/>
        <end position="1063"/>
    </location>
</feature>
<feature type="region of interest" description="Disordered" evidence="1">
    <location>
        <begin position="199"/>
        <end position="236"/>
    </location>
</feature>
<name>A0A0N0VGH1_LEPPY</name>
<proteinExistence type="predicted"/>
<comment type="caution">
    <text evidence="2">The sequence shown here is derived from an EMBL/GenBank/DDBJ whole genome shotgun (WGS) entry which is preliminary data.</text>
</comment>
<feature type="region of interest" description="Disordered" evidence="1">
    <location>
        <begin position="722"/>
        <end position="766"/>
    </location>
</feature>
<feature type="compositionally biased region" description="Low complexity" evidence="1">
    <location>
        <begin position="224"/>
        <end position="236"/>
    </location>
</feature>
<dbReference type="OMA" id="VAHLMMN"/>
<organism evidence="2 3">
    <name type="scientific">Leptomonas pyrrhocoris</name>
    <name type="common">Firebug parasite</name>
    <dbReference type="NCBI Taxonomy" id="157538"/>
    <lineage>
        <taxon>Eukaryota</taxon>
        <taxon>Discoba</taxon>
        <taxon>Euglenozoa</taxon>
        <taxon>Kinetoplastea</taxon>
        <taxon>Metakinetoplastina</taxon>
        <taxon>Trypanosomatida</taxon>
        <taxon>Trypanosomatidae</taxon>
        <taxon>Leishmaniinae</taxon>
        <taxon>Leptomonas</taxon>
    </lineage>
</organism>
<dbReference type="EMBL" id="LGTL01000004">
    <property type="protein sequence ID" value="KPA83321.1"/>
    <property type="molecule type" value="Genomic_DNA"/>
</dbReference>
<feature type="region of interest" description="Disordered" evidence="1">
    <location>
        <begin position="43"/>
        <end position="106"/>
    </location>
</feature>
<feature type="compositionally biased region" description="Low complexity" evidence="1">
    <location>
        <begin position="1037"/>
        <end position="1056"/>
    </location>
</feature>
<dbReference type="Proteomes" id="UP000037923">
    <property type="component" value="Unassembled WGS sequence"/>
</dbReference>
<dbReference type="OrthoDB" id="242093at2759"/>
<feature type="region of interest" description="Disordered" evidence="1">
    <location>
        <begin position="143"/>
        <end position="164"/>
    </location>
</feature>
<feature type="compositionally biased region" description="Low complexity" evidence="1">
    <location>
        <begin position="737"/>
        <end position="761"/>
    </location>
</feature>
<keyword evidence="3" id="KW-1185">Reference proteome</keyword>
<dbReference type="GeneID" id="26903272"/>
<feature type="compositionally biased region" description="Low complexity" evidence="1">
    <location>
        <begin position="46"/>
        <end position="57"/>
    </location>
</feature>
<reference evidence="2 3" key="1">
    <citation type="submission" date="2015-07" db="EMBL/GenBank/DDBJ databases">
        <title>High-quality genome of monoxenous trypanosomatid Leptomonas pyrrhocoris.</title>
        <authorList>
            <person name="Flegontov P."/>
            <person name="Butenko A."/>
            <person name="Firsov S."/>
            <person name="Vlcek C."/>
            <person name="Logacheva M.D."/>
            <person name="Field M."/>
            <person name="Filatov D."/>
            <person name="Flegontova O."/>
            <person name="Gerasimov E."/>
            <person name="Jackson A.P."/>
            <person name="Kelly S."/>
            <person name="Opperdoes F."/>
            <person name="O'Reilly A."/>
            <person name="Votypka J."/>
            <person name="Yurchenko V."/>
            <person name="Lukes J."/>
        </authorList>
    </citation>
    <scope>NUCLEOTIDE SEQUENCE [LARGE SCALE GENOMIC DNA]</scope>
    <source>
        <strain evidence="2">H10</strain>
    </source>
</reference>
<dbReference type="RefSeq" id="XP_015661760.1">
    <property type="nucleotide sequence ID" value="XM_015800158.1"/>
</dbReference>
<evidence type="ECO:0000256" key="1">
    <source>
        <dbReference type="SAM" id="MobiDB-lite"/>
    </source>
</evidence>
<evidence type="ECO:0000313" key="2">
    <source>
        <dbReference type="EMBL" id="KPA83321.1"/>
    </source>
</evidence>
<dbReference type="AlphaFoldDB" id="A0A0N0VGH1"/>
<feature type="compositionally biased region" description="Polar residues" evidence="1">
    <location>
        <begin position="89"/>
        <end position="106"/>
    </location>
</feature>
<dbReference type="VEuPathDB" id="TriTrypDB:LpyrH10_04_5310"/>
<feature type="region of interest" description="Disordered" evidence="1">
    <location>
        <begin position="848"/>
        <end position="867"/>
    </location>
</feature>